<evidence type="ECO:0000259" key="5">
    <source>
        <dbReference type="Pfam" id="PF25390"/>
    </source>
</evidence>
<keyword evidence="2" id="KW-0677">Repeat</keyword>
<gene>
    <name evidence="6" type="ORF">FA13DRAFT_1664790</name>
</gene>
<dbReference type="STRING" id="71717.A0A4Y7T7Y8"/>
<dbReference type="PROSITE" id="PS00626">
    <property type="entry name" value="RCC1_2"/>
    <property type="match status" value="2"/>
</dbReference>
<dbReference type="PANTHER" id="PTHR45982">
    <property type="entry name" value="REGULATOR OF CHROMOSOME CONDENSATION"/>
    <property type="match status" value="1"/>
</dbReference>
<dbReference type="InterPro" id="IPR000408">
    <property type="entry name" value="Reg_chr_condens"/>
</dbReference>
<feature type="repeat" description="RCC1" evidence="3">
    <location>
        <begin position="194"/>
        <end position="258"/>
    </location>
</feature>
<sequence length="622" mass="65945">MPPRRSSRAPSTKPVSKPAAKAVEKAAERKPASKKAPVEAAKPKPASRKRAASPERNDEPIAKRARASTKAKDDAETVAKPARKPASKAKPTSKAAATKPASRKTAARPASKAAANRAVKKAASTTSSATLAPIDENEGPEPATTSQATEVAEEKPTKKAAPSPKPKRVVPPHVQTKSYFNALPTLPEKERPAPVIFAWGAANFGQFGMGPGVLDEYRKPKRSTWIEEAIEAGKFGEEGAGPETIAAGGLHSAMIDEQGKVWTCGVNDDAALGRETQNVPDPNNPGSSLDVDELTSYFHPLDNLWADAKFRAAQVTAGDSITAAVSTEGDLRVWGSFRANEGSLGFSGETKNQYEPVTAPLPLIRRTGDHEKVVSIASGSNHLLVLTTHGNLYAWGASEQGQLGRRVGERHKINGTVPEKVGLRKVVAIGAGAYHSFAVDYMGNVYGWGLNTMGQTGTGYISKEDSDVIHSPMKVEGLSPSDLNGDRVVEIVGGTHHTLFRTEQGKVYGVGRCDAGQLGLADDDENYKERANPDFIAEPSLITFPDADDPIVQISCGSQCSAAVTEAGALYTWGQGLQGELGVAEDEVRTPRVIVRSEGGSWHALAVSCGGQHTLGLFRKKH</sequence>
<feature type="compositionally biased region" description="Low complexity" evidence="4">
    <location>
        <begin position="9"/>
        <end position="21"/>
    </location>
</feature>
<feature type="compositionally biased region" description="Basic and acidic residues" evidence="4">
    <location>
        <begin position="22"/>
        <end position="31"/>
    </location>
</feature>
<evidence type="ECO:0000313" key="7">
    <source>
        <dbReference type="Proteomes" id="UP000298030"/>
    </source>
</evidence>
<dbReference type="InterPro" id="IPR009091">
    <property type="entry name" value="RCC1/BLIP-II"/>
</dbReference>
<proteinExistence type="predicted"/>
<dbReference type="PROSITE" id="PS00625">
    <property type="entry name" value="RCC1_1"/>
    <property type="match status" value="1"/>
</dbReference>
<feature type="domain" description="RCC1-like" evidence="5">
    <location>
        <begin position="196"/>
        <end position="615"/>
    </location>
</feature>
<feature type="compositionally biased region" description="Low complexity" evidence="4">
    <location>
        <begin position="107"/>
        <end position="130"/>
    </location>
</feature>
<dbReference type="Gene3D" id="2.130.10.30">
    <property type="entry name" value="Regulator of chromosome condensation 1/beta-lactamase-inhibitor protein II"/>
    <property type="match status" value="1"/>
</dbReference>
<name>A0A4Y7T7Y8_COPMI</name>
<dbReference type="InterPro" id="IPR058923">
    <property type="entry name" value="RCC1-like_dom"/>
</dbReference>
<accession>A0A4Y7T7Y8</accession>
<dbReference type="SUPFAM" id="SSF50985">
    <property type="entry name" value="RCC1/BLIP-II"/>
    <property type="match status" value="1"/>
</dbReference>
<evidence type="ECO:0000256" key="1">
    <source>
        <dbReference type="ARBA" id="ARBA00022658"/>
    </source>
</evidence>
<keyword evidence="7" id="KW-1185">Reference proteome</keyword>
<feature type="repeat" description="RCC1" evidence="3">
    <location>
        <begin position="329"/>
        <end position="389"/>
    </location>
</feature>
<comment type="caution">
    <text evidence="6">The sequence shown here is derived from an EMBL/GenBank/DDBJ whole genome shotgun (WGS) entry which is preliminary data.</text>
</comment>
<feature type="compositionally biased region" description="Low complexity" evidence="4">
    <location>
        <begin position="88"/>
        <end position="100"/>
    </location>
</feature>
<feature type="repeat" description="RCC1" evidence="3">
    <location>
        <begin position="505"/>
        <end position="567"/>
    </location>
</feature>
<feature type="region of interest" description="Disordered" evidence="4">
    <location>
        <begin position="1"/>
        <end position="171"/>
    </location>
</feature>
<organism evidence="6 7">
    <name type="scientific">Coprinellus micaceus</name>
    <name type="common">Glistening ink-cap mushroom</name>
    <name type="synonym">Coprinus micaceus</name>
    <dbReference type="NCBI Taxonomy" id="71717"/>
    <lineage>
        <taxon>Eukaryota</taxon>
        <taxon>Fungi</taxon>
        <taxon>Dikarya</taxon>
        <taxon>Basidiomycota</taxon>
        <taxon>Agaricomycotina</taxon>
        <taxon>Agaricomycetes</taxon>
        <taxon>Agaricomycetidae</taxon>
        <taxon>Agaricales</taxon>
        <taxon>Agaricineae</taxon>
        <taxon>Psathyrellaceae</taxon>
        <taxon>Coprinellus</taxon>
    </lineage>
</organism>
<dbReference type="Proteomes" id="UP000298030">
    <property type="component" value="Unassembled WGS sequence"/>
</dbReference>
<keyword evidence="1" id="KW-0344">Guanine-nucleotide releasing factor</keyword>
<feature type="compositionally biased region" description="Basic and acidic residues" evidence="4">
    <location>
        <begin position="52"/>
        <end position="62"/>
    </location>
</feature>
<protein>
    <submittedName>
        <fullName evidence="6">RCC1/BLIP-II</fullName>
    </submittedName>
</protein>
<dbReference type="GO" id="GO:0005737">
    <property type="term" value="C:cytoplasm"/>
    <property type="evidence" value="ECO:0007669"/>
    <property type="project" value="TreeGrafter"/>
</dbReference>
<evidence type="ECO:0000256" key="3">
    <source>
        <dbReference type="PROSITE-ProRule" id="PRU00235"/>
    </source>
</evidence>
<dbReference type="InterPro" id="IPR051553">
    <property type="entry name" value="Ran_GTPase-activating"/>
</dbReference>
<evidence type="ECO:0000313" key="6">
    <source>
        <dbReference type="EMBL" id="TEB30074.1"/>
    </source>
</evidence>
<dbReference type="AlphaFoldDB" id="A0A4Y7T7Y8"/>
<feature type="repeat" description="RCC1" evidence="3">
    <location>
        <begin position="568"/>
        <end position="620"/>
    </location>
</feature>
<evidence type="ECO:0000256" key="2">
    <source>
        <dbReference type="ARBA" id="ARBA00022737"/>
    </source>
</evidence>
<dbReference type="EMBL" id="QPFP01000024">
    <property type="protein sequence ID" value="TEB30074.1"/>
    <property type="molecule type" value="Genomic_DNA"/>
</dbReference>
<reference evidence="6 7" key="1">
    <citation type="journal article" date="2019" name="Nat. Ecol. Evol.">
        <title>Megaphylogeny resolves global patterns of mushroom evolution.</title>
        <authorList>
            <person name="Varga T."/>
            <person name="Krizsan K."/>
            <person name="Foldi C."/>
            <person name="Dima B."/>
            <person name="Sanchez-Garcia M."/>
            <person name="Sanchez-Ramirez S."/>
            <person name="Szollosi G.J."/>
            <person name="Szarkandi J.G."/>
            <person name="Papp V."/>
            <person name="Albert L."/>
            <person name="Andreopoulos W."/>
            <person name="Angelini C."/>
            <person name="Antonin V."/>
            <person name="Barry K.W."/>
            <person name="Bougher N.L."/>
            <person name="Buchanan P."/>
            <person name="Buyck B."/>
            <person name="Bense V."/>
            <person name="Catcheside P."/>
            <person name="Chovatia M."/>
            <person name="Cooper J."/>
            <person name="Damon W."/>
            <person name="Desjardin D."/>
            <person name="Finy P."/>
            <person name="Geml J."/>
            <person name="Haridas S."/>
            <person name="Hughes K."/>
            <person name="Justo A."/>
            <person name="Karasinski D."/>
            <person name="Kautmanova I."/>
            <person name="Kiss B."/>
            <person name="Kocsube S."/>
            <person name="Kotiranta H."/>
            <person name="LaButti K.M."/>
            <person name="Lechner B.E."/>
            <person name="Liimatainen K."/>
            <person name="Lipzen A."/>
            <person name="Lukacs Z."/>
            <person name="Mihaltcheva S."/>
            <person name="Morgado L.N."/>
            <person name="Niskanen T."/>
            <person name="Noordeloos M.E."/>
            <person name="Ohm R.A."/>
            <person name="Ortiz-Santana B."/>
            <person name="Ovrebo C."/>
            <person name="Racz N."/>
            <person name="Riley R."/>
            <person name="Savchenko A."/>
            <person name="Shiryaev A."/>
            <person name="Soop K."/>
            <person name="Spirin V."/>
            <person name="Szebenyi C."/>
            <person name="Tomsovsky M."/>
            <person name="Tulloss R.E."/>
            <person name="Uehling J."/>
            <person name="Grigoriev I.V."/>
            <person name="Vagvolgyi C."/>
            <person name="Papp T."/>
            <person name="Martin F.M."/>
            <person name="Miettinen O."/>
            <person name="Hibbett D.S."/>
            <person name="Nagy L.G."/>
        </authorList>
    </citation>
    <scope>NUCLEOTIDE SEQUENCE [LARGE SCALE GENOMIC DNA]</scope>
    <source>
        <strain evidence="6 7">FP101781</strain>
    </source>
</reference>
<dbReference type="PRINTS" id="PR00633">
    <property type="entry name" value="RCCNDNSATION"/>
</dbReference>
<dbReference type="PROSITE" id="PS50012">
    <property type="entry name" value="RCC1_3"/>
    <property type="match status" value="6"/>
</dbReference>
<feature type="repeat" description="RCC1" evidence="3">
    <location>
        <begin position="443"/>
        <end position="504"/>
    </location>
</feature>
<feature type="compositionally biased region" description="Low complexity" evidence="4">
    <location>
        <begin position="34"/>
        <end position="44"/>
    </location>
</feature>
<evidence type="ECO:0000256" key="4">
    <source>
        <dbReference type="SAM" id="MobiDB-lite"/>
    </source>
</evidence>
<feature type="repeat" description="RCC1" evidence="3">
    <location>
        <begin position="390"/>
        <end position="442"/>
    </location>
</feature>
<dbReference type="GO" id="GO:0005085">
    <property type="term" value="F:guanyl-nucleotide exchange factor activity"/>
    <property type="evidence" value="ECO:0007669"/>
    <property type="project" value="TreeGrafter"/>
</dbReference>
<dbReference type="Pfam" id="PF25390">
    <property type="entry name" value="WD40_RLD"/>
    <property type="match status" value="1"/>
</dbReference>
<dbReference type="PANTHER" id="PTHR45982:SF1">
    <property type="entry name" value="REGULATOR OF CHROMOSOME CONDENSATION"/>
    <property type="match status" value="1"/>
</dbReference>
<dbReference type="OrthoDB" id="61110at2759"/>